<dbReference type="Gene3D" id="3.40.50.150">
    <property type="entry name" value="Vaccinia Virus protein VP39"/>
    <property type="match status" value="1"/>
</dbReference>
<dbReference type="Proteomes" id="UP001317963">
    <property type="component" value="Chromosome"/>
</dbReference>
<evidence type="ECO:0000313" key="1">
    <source>
        <dbReference type="EMBL" id="UZP74946.1"/>
    </source>
</evidence>
<reference evidence="1 2" key="1">
    <citation type="submission" date="2019-02" db="EMBL/GenBank/DDBJ databases">
        <title>Halieaceae_genomes.</title>
        <authorList>
            <person name="Li S.-H."/>
        </authorList>
    </citation>
    <scope>NUCLEOTIDE SEQUENCE [LARGE SCALE GENOMIC DNA]</scope>
    <source>
        <strain evidence="1 2">JH123</strain>
    </source>
</reference>
<gene>
    <name evidence="1" type="ORF">E0F26_09455</name>
</gene>
<accession>A0ABY6Q7R9</accession>
<dbReference type="SUPFAM" id="SSF53335">
    <property type="entry name" value="S-adenosyl-L-methionine-dependent methyltransferases"/>
    <property type="match status" value="1"/>
</dbReference>
<protein>
    <submittedName>
        <fullName evidence="1">DUF938 domain-containing protein</fullName>
    </submittedName>
</protein>
<evidence type="ECO:0000313" key="2">
    <source>
        <dbReference type="Proteomes" id="UP001317963"/>
    </source>
</evidence>
<dbReference type="RefSeq" id="WP_279241411.1">
    <property type="nucleotide sequence ID" value="NZ_CP036501.1"/>
</dbReference>
<dbReference type="Pfam" id="PF06080">
    <property type="entry name" value="DUF938"/>
    <property type="match status" value="1"/>
</dbReference>
<dbReference type="InterPro" id="IPR029063">
    <property type="entry name" value="SAM-dependent_MTases_sf"/>
</dbReference>
<dbReference type="EMBL" id="CP036501">
    <property type="protein sequence ID" value="UZP74946.1"/>
    <property type="molecule type" value="Genomic_DNA"/>
</dbReference>
<dbReference type="PANTHER" id="PTHR20974:SF0">
    <property type="entry name" value="UPF0585 PROTEIN CG18661"/>
    <property type="match status" value="1"/>
</dbReference>
<keyword evidence="2" id="KW-1185">Reference proteome</keyword>
<organism evidence="1 2">
    <name type="scientific">Candidatus Paraluminiphilus aquimaris</name>
    <dbReference type="NCBI Taxonomy" id="2518994"/>
    <lineage>
        <taxon>Bacteria</taxon>
        <taxon>Pseudomonadati</taxon>
        <taxon>Pseudomonadota</taxon>
        <taxon>Gammaproteobacteria</taxon>
        <taxon>Cellvibrionales</taxon>
        <taxon>Halieaceae</taxon>
        <taxon>Candidatus Paraluminiphilus</taxon>
    </lineage>
</organism>
<sequence>MQGYSPAADKNKSPILSVLSNYLRDADRVFEIGSGSGQHAIYMAASLPTIGWQPSDCASVLPLLTKNIETYGTPNLSPPWEFNLESLSSLEKIEVDCVYAANVMHIVSKSLSENLIRWAGSALSQNGYMILYGPFTYDGQFTTQSNQDFDFWLKSRDPNSGVRSYEWVTELAAAAKLNLVNDHAMPANNQCLIYQRT</sequence>
<dbReference type="InterPro" id="IPR010342">
    <property type="entry name" value="DUF938"/>
</dbReference>
<name>A0ABY6Q7R9_9GAMM</name>
<dbReference type="PANTHER" id="PTHR20974">
    <property type="entry name" value="UPF0585 PROTEIN CG18661"/>
    <property type="match status" value="1"/>
</dbReference>
<proteinExistence type="predicted"/>